<protein>
    <submittedName>
        <fullName evidence="2">Uncharacterized protein</fullName>
    </submittedName>
</protein>
<dbReference type="RefSeq" id="WP_146503366.1">
    <property type="nucleotide sequence ID" value="NZ_SJPG01000001.1"/>
</dbReference>
<keyword evidence="3" id="KW-1185">Reference proteome</keyword>
<name>A0A5C5XG38_9PLAN</name>
<dbReference type="Proteomes" id="UP000316095">
    <property type="component" value="Unassembled WGS sequence"/>
</dbReference>
<sequence>MKTTKTDNLACRIHLLEQQIDVVKQKAEYAASDSRYEWDLLIDKMVDRLNDLLELANTTAPGLMGASEDDEMESNYSGIHSHRFQS</sequence>
<organism evidence="2 3">
    <name type="scientific">Rubinisphaera italica</name>
    <dbReference type="NCBI Taxonomy" id="2527969"/>
    <lineage>
        <taxon>Bacteria</taxon>
        <taxon>Pseudomonadati</taxon>
        <taxon>Planctomycetota</taxon>
        <taxon>Planctomycetia</taxon>
        <taxon>Planctomycetales</taxon>
        <taxon>Planctomycetaceae</taxon>
        <taxon>Rubinisphaera</taxon>
    </lineage>
</organism>
<feature type="region of interest" description="Disordered" evidence="1">
    <location>
        <begin position="62"/>
        <end position="86"/>
    </location>
</feature>
<dbReference type="AlphaFoldDB" id="A0A5C5XG38"/>
<gene>
    <name evidence="2" type="ORF">Pan54_20970</name>
</gene>
<comment type="caution">
    <text evidence="2">The sequence shown here is derived from an EMBL/GenBank/DDBJ whole genome shotgun (WGS) entry which is preliminary data.</text>
</comment>
<evidence type="ECO:0000313" key="2">
    <source>
        <dbReference type="EMBL" id="TWT61361.1"/>
    </source>
</evidence>
<proteinExistence type="predicted"/>
<reference evidence="2 3" key="1">
    <citation type="submission" date="2019-02" db="EMBL/GenBank/DDBJ databases">
        <title>Deep-cultivation of Planctomycetes and their phenomic and genomic characterization uncovers novel biology.</title>
        <authorList>
            <person name="Wiegand S."/>
            <person name="Jogler M."/>
            <person name="Boedeker C."/>
            <person name="Pinto D."/>
            <person name="Vollmers J."/>
            <person name="Rivas-Marin E."/>
            <person name="Kohn T."/>
            <person name="Peeters S.H."/>
            <person name="Heuer A."/>
            <person name="Rast P."/>
            <person name="Oberbeckmann S."/>
            <person name="Bunk B."/>
            <person name="Jeske O."/>
            <person name="Meyerdierks A."/>
            <person name="Storesund J.E."/>
            <person name="Kallscheuer N."/>
            <person name="Luecker S."/>
            <person name="Lage O.M."/>
            <person name="Pohl T."/>
            <person name="Merkel B.J."/>
            <person name="Hornburger P."/>
            <person name="Mueller R.-W."/>
            <person name="Bruemmer F."/>
            <person name="Labrenz M."/>
            <person name="Spormann A.M."/>
            <person name="Op Den Camp H."/>
            <person name="Overmann J."/>
            <person name="Amann R."/>
            <person name="Jetten M.S.M."/>
            <person name="Mascher T."/>
            <person name="Medema M.H."/>
            <person name="Devos D.P."/>
            <person name="Kaster A.-K."/>
            <person name="Ovreas L."/>
            <person name="Rohde M."/>
            <person name="Galperin M.Y."/>
            <person name="Jogler C."/>
        </authorList>
    </citation>
    <scope>NUCLEOTIDE SEQUENCE [LARGE SCALE GENOMIC DNA]</scope>
    <source>
        <strain evidence="2 3">Pan54</strain>
    </source>
</reference>
<evidence type="ECO:0000256" key="1">
    <source>
        <dbReference type="SAM" id="MobiDB-lite"/>
    </source>
</evidence>
<evidence type="ECO:0000313" key="3">
    <source>
        <dbReference type="Proteomes" id="UP000316095"/>
    </source>
</evidence>
<accession>A0A5C5XG38</accession>
<dbReference type="EMBL" id="SJPG01000001">
    <property type="protein sequence ID" value="TWT61361.1"/>
    <property type="molecule type" value="Genomic_DNA"/>
</dbReference>